<evidence type="ECO:0000313" key="3">
    <source>
        <dbReference type="EMBL" id="GAA3610192.1"/>
    </source>
</evidence>
<feature type="transmembrane region" description="Helical" evidence="2">
    <location>
        <begin position="133"/>
        <end position="156"/>
    </location>
</feature>
<evidence type="ECO:0000256" key="1">
    <source>
        <dbReference type="SAM" id="MobiDB-lite"/>
    </source>
</evidence>
<keyword evidence="2" id="KW-0472">Membrane</keyword>
<evidence type="ECO:0008006" key="5">
    <source>
        <dbReference type="Google" id="ProtNLM"/>
    </source>
</evidence>
<keyword evidence="2" id="KW-1133">Transmembrane helix</keyword>
<dbReference type="Proteomes" id="UP001501490">
    <property type="component" value="Unassembled WGS sequence"/>
</dbReference>
<feature type="region of interest" description="Disordered" evidence="1">
    <location>
        <begin position="190"/>
        <end position="212"/>
    </location>
</feature>
<evidence type="ECO:0000256" key="2">
    <source>
        <dbReference type="SAM" id="Phobius"/>
    </source>
</evidence>
<sequence length="212" mass="22076">MNPKNLVLAFSPLVLFTAGGYLLGPPLVGWAALASAVLALLILIAGLRNGVKLITAASVVTFGGLAAVALLGGPTGRWFVDVFGSAVAALLIGLMMLVSVGTVPFTEQYARAVVPREHWGSPEFKAINTKISLAWAGVVTGIGLSRLAYGLLVAASGDQVGTLLRLGLSWAVPCVLVVAGLRYTQRLAGDDHDAEQRRGSSPEAVRPPEPRR</sequence>
<dbReference type="RefSeq" id="WP_344801973.1">
    <property type="nucleotide sequence ID" value="NZ_BAABAB010000006.1"/>
</dbReference>
<feature type="transmembrane region" description="Helical" evidence="2">
    <location>
        <begin position="54"/>
        <end position="72"/>
    </location>
</feature>
<feature type="transmembrane region" description="Helical" evidence="2">
    <location>
        <begin position="30"/>
        <end position="47"/>
    </location>
</feature>
<keyword evidence="4" id="KW-1185">Reference proteome</keyword>
<name>A0ABP6ZKA7_9ACTN</name>
<feature type="transmembrane region" description="Helical" evidence="2">
    <location>
        <begin position="78"/>
        <end position="101"/>
    </location>
</feature>
<evidence type="ECO:0000313" key="4">
    <source>
        <dbReference type="Proteomes" id="UP001501490"/>
    </source>
</evidence>
<keyword evidence="2" id="KW-0812">Transmembrane</keyword>
<reference evidence="4" key="1">
    <citation type="journal article" date="2019" name="Int. J. Syst. Evol. Microbiol.">
        <title>The Global Catalogue of Microorganisms (GCM) 10K type strain sequencing project: providing services to taxonomists for standard genome sequencing and annotation.</title>
        <authorList>
            <consortium name="The Broad Institute Genomics Platform"/>
            <consortium name="The Broad Institute Genome Sequencing Center for Infectious Disease"/>
            <person name="Wu L."/>
            <person name="Ma J."/>
        </authorList>
    </citation>
    <scope>NUCLEOTIDE SEQUENCE [LARGE SCALE GENOMIC DNA]</scope>
    <source>
        <strain evidence="4">JCM 16929</strain>
    </source>
</reference>
<comment type="caution">
    <text evidence="3">The sequence shown here is derived from an EMBL/GenBank/DDBJ whole genome shotgun (WGS) entry which is preliminary data.</text>
</comment>
<proteinExistence type="predicted"/>
<protein>
    <recommendedName>
        <fullName evidence="5">DUF3159 domain-containing protein</fullName>
    </recommendedName>
</protein>
<accession>A0ABP6ZKA7</accession>
<feature type="transmembrane region" description="Helical" evidence="2">
    <location>
        <begin position="162"/>
        <end position="181"/>
    </location>
</feature>
<dbReference type="EMBL" id="BAABAB010000006">
    <property type="protein sequence ID" value="GAA3610192.1"/>
    <property type="molecule type" value="Genomic_DNA"/>
</dbReference>
<gene>
    <name evidence="3" type="ORF">GCM10022236_09830</name>
</gene>
<organism evidence="3 4">
    <name type="scientific">Microlunatus ginsengisoli</name>
    <dbReference type="NCBI Taxonomy" id="363863"/>
    <lineage>
        <taxon>Bacteria</taxon>
        <taxon>Bacillati</taxon>
        <taxon>Actinomycetota</taxon>
        <taxon>Actinomycetes</taxon>
        <taxon>Propionibacteriales</taxon>
        <taxon>Propionibacteriaceae</taxon>
        <taxon>Microlunatus</taxon>
    </lineage>
</organism>